<feature type="compositionally biased region" description="Low complexity" evidence="2">
    <location>
        <begin position="522"/>
        <end position="531"/>
    </location>
</feature>
<feature type="repeat" description="WD" evidence="1">
    <location>
        <begin position="277"/>
        <end position="310"/>
    </location>
</feature>
<keyword evidence="1" id="KW-0853">WD repeat</keyword>
<feature type="compositionally biased region" description="Acidic residues" evidence="2">
    <location>
        <begin position="375"/>
        <end position="388"/>
    </location>
</feature>
<evidence type="ECO:0000256" key="1">
    <source>
        <dbReference type="PROSITE-ProRule" id="PRU00221"/>
    </source>
</evidence>
<dbReference type="InterPro" id="IPR036322">
    <property type="entry name" value="WD40_repeat_dom_sf"/>
</dbReference>
<feature type="compositionally biased region" description="Basic and acidic residues" evidence="2">
    <location>
        <begin position="389"/>
        <end position="398"/>
    </location>
</feature>
<dbReference type="Gene3D" id="2.130.10.10">
    <property type="entry name" value="YVTN repeat-like/Quinoprotein amine dehydrogenase"/>
    <property type="match status" value="1"/>
</dbReference>
<dbReference type="PROSITE" id="PS50082">
    <property type="entry name" value="WD_REPEATS_2"/>
    <property type="match status" value="1"/>
</dbReference>
<reference evidence="3" key="1">
    <citation type="submission" date="2021-01" db="EMBL/GenBank/DDBJ databases">
        <authorList>
            <person name="Corre E."/>
            <person name="Pelletier E."/>
            <person name="Niang G."/>
            <person name="Scheremetjew M."/>
            <person name="Finn R."/>
            <person name="Kale V."/>
            <person name="Holt S."/>
            <person name="Cochrane G."/>
            <person name="Meng A."/>
            <person name="Brown T."/>
            <person name="Cohen L."/>
        </authorList>
    </citation>
    <scope>NUCLEOTIDE SEQUENCE</scope>
    <source>
        <strain evidence="3">WS</strain>
    </source>
</reference>
<feature type="compositionally biased region" description="Pro residues" evidence="2">
    <location>
        <begin position="170"/>
        <end position="183"/>
    </location>
</feature>
<feature type="compositionally biased region" description="Polar residues" evidence="2">
    <location>
        <begin position="511"/>
        <end position="521"/>
    </location>
</feature>
<evidence type="ECO:0000256" key="2">
    <source>
        <dbReference type="SAM" id="MobiDB-lite"/>
    </source>
</evidence>
<name>A0A7S1KUH7_9EUKA</name>
<proteinExistence type="predicted"/>
<dbReference type="SMART" id="SM00320">
    <property type="entry name" value="WD40"/>
    <property type="match status" value="2"/>
</dbReference>
<accession>A0A7S1KUH7</accession>
<protein>
    <recommendedName>
        <fullName evidence="4">Guanine nucleotide-binding protein subunit beta-like protein</fullName>
    </recommendedName>
</protein>
<evidence type="ECO:0000313" key="3">
    <source>
        <dbReference type="EMBL" id="CAD9085695.1"/>
    </source>
</evidence>
<dbReference type="AlphaFoldDB" id="A0A7S1KUH7"/>
<dbReference type="InterPro" id="IPR015943">
    <property type="entry name" value="WD40/YVTN_repeat-like_dom_sf"/>
</dbReference>
<feature type="region of interest" description="Disordered" evidence="2">
    <location>
        <begin position="370"/>
        <end position="554"/>
    </location>
</feature>
<feature type="region of interest" description="Disordered" evidence="2">
    <location>
        <begin position="132"/>
        <end position="192"/>
    </location>
</feature>
<sequence>MQQQQLPTISSSISDTPYHSHFFQNHLSRVAPSQISHVASPVVSDTDTSSHDSLPHETPTVASYVPLLWKLNVLASAKVRNSSQVYIFVALQRSVQVFLCRNVPLKGELLHQLHVELHFARDVAEFSRIQTQERERHAGVSERLSTTSSRRSSVGSVFSAATTTGGIQHEPPPPPELPQPSRSPSPTQHEEEQEINYIRIGQFQGETVLLVCGSGKVAVYFVNNLHRAPIILHNGDDALEDTSTWSVACTNNYLVAGSNAHRIGLWHTEHLNTRISISGCKHNVPCVDLSSDEHYIAAASIDCRVRIWRILPGTDSSERSPIAQLVASTRPSSQWGWFIRFISDENFVRIPNEDEFWRLRQRDERILQSSFVPLSDDDEDDVDEDDDQSEHMDNEVVEHHHRHRQQQEHNDEDLEEIDSPVSRGASTGTLFAVDDDSTAISMSPSSSRGHQGHMFSDRHFTARPTSAPPFRRTSSIMMDPDQHDTSEDGVVGNSDRASEHADPSHPDSRGMITTSGRSTPVHQHSSSTSLYSHHHIHHPGAETPSVTSQDDQTLADENVSTWTQVPSSEHEDGTSMSIVTIKSEEQHSVRLEDNTNDQFLLYCNKSTLILLSPSLNVLDEFYYRPKRLHFVPILHNLTRLVFVEYVAELNLVLLASQADTCVLVLRIAQNESGTRYRFVEERILGNDERGTMPICGMSCQLVAPLSDGTPETVVNSSPAKLYVYTLHLDQKLKIHCISANERQQGSDTELCVESILV</sequence>
<feature type="compositionally biased region" description="Low complexity" evidence="2">
    <location>
        <begin position="141"/>
        <end position="159"/>
    </location>
</feature>
<dbReference type="EMBL" id="HBGD01010877">
    <property type="protein sequence ID" value="CAD9085695.1"/>
    <property type="molecule type" value="Transcribed_RNA"/>
</dbReference>
<feature type="compositionally biased region" description="Polar residues" evidence="2">
    <location>
        <begin position="438"/>
        <end position="449"/>
    </location>
</feature>
<feature type="compositionally biased region" description="Basic and acidic residues" evidence="2">
    <location>
        <begin position="496"/>
        <end position="508"/>
    </location>
</feature>
<dbReference type="InterPro" id="IPR001680">
    <property type="entry name" value="WD40_rpt"/>
</dbReference>
<organism evidence="3">
    <name type="scientific">Percolomonas cosmopolitus</name>
    <dbReference type="NCBI Taxonomy" id="63605"/>
    <lineage>
        <taxon>Eukaryota</taxon>
        <taxon>Discoba</taxon>
        <taxon>Heterolobosea</taxon>
        <taxon>Tetramitia</taxon>
        <taxon>Eutetramitia</taxon>
        <taxon>Percolomonadidae</taxon>
        <taxon>Percolomonas</taxon>
    </lineage>
</organism>
<dbReference type="SUPFAM" id="SSF50978">
    <property type="entry name" value="WD40 repeat-like"/>
    <property type="match status" value="1"/>
</dbReference>
<evidence type="ECO:0008006" key="4">
    <source>
        <dbReference type="Google" id="ProtNLM"/>
    </source>
</evidence>
<gene>
    <name evidence="3" type="ORF">PCOS0759_LOCUS8949</name>
</gene>